<dbReference type="AlphaFoldDB" id="A0A1B0BV98"/>
<dbReference type="EMBL" id="JXJN01021163">
    <property type="status" value="NOT_ANNOTATED_CDS"/>
    <property type="molecule type" value="Genomic_DNA"/>
</dbReference>
<dbReference type="VEuPathDB" id="VectorBase:GPPI041549"/>
<dbReference type="EnsemblMetazoa" id="GPPI041549-RA">
    <property type="protein sequence ID" value="GPPI041549-PA"/>
    <property type="gene ID" value="GPPI041549"/>
</dbReference>
<accession>A0A1B0BV98</accession>
<keyword evidence="4" id="KW-1185">Reference proteome</keyword>
<reference evidence="3" key="2">
    <citation type="submission" date="2020-05" db="UniProtKB">
        <authorList>
            <consortium name="EnsemblMetazoa"/>
        </authorList>
    </citation>
    <scope>IDENTIFICATION</scope>
    <source>
        <strain evidence="3">IAEA</strain>
    </source>
</reference>
<dbReference type="STRING" id="67801.A0A1B0BV98"/>
<reference evidence="4" key="1">
    <citation type="submission" date="2015-01" db="EMBL/GenBank/DDBJ databases">
        <authorList>
            <person name="Aksoy S."/>
            <person name="Warren W."/>
            <person name="Wilson R.K."/>
        </authorList>
    </citation>
    <scope>NUCLEOTIDE SEQUENCE [LARGE SCALE GENOMIC DNA]</scope>
    <source>
        <strain evidence="4">IAEA</strain>
    </source>
</reference>
<feature type="domain" description="Transposable element P transposase-like RNase H" evidence="2">
    <location>
        <begin position="112"/>
        <end position="239"/>
    </location>
</feature>
<dbReference type="InterPro" id="IPR048365">
    <property type="entry name" value="TNP-like_RNaseH_N"/>
</dbReference>
<evidence type="ECO:0000313" key="3">
    <source>
        <dbReference type="EnsemblMetazoa" id="GPPI041549-PA"/>
    </source>
</evidence>
<evidence type="ECO:0000313" key="4">
    <source>
        <dbReference type="Proteomes" id="UP000092460"/>
    </source>
</evidence>
<organism evidence="3 4">
    <name type="scientific">Glossina palpalis gambiensis</name>
    <dbReference type="NCBI Taxonomy" id="67801"/>
    <lineage>
        <taxon>Eukaryota</taxon>
        <taxon>Metazoa</taxon>
        <taxon>Ecdysozoa</taxon>
        <taxon>Arthropoda</taxon>
        <taxon>Hexapoda</taxon>
        <taxon>Insecta</taxon>
        <taxon>Pterygota</taxon>
        <taxon>Neoptera</taxon>
        <taxon>Endopterygota</taxon>
        <taxon>Diptera</taxon>
        <taxon>Brachycera</taxon>
        <taxon>Muscomorpha</taxon>
        <taxon>Hippoboscoidea</taxon>
        <taxon>Glossinidae</taxon>
        <taxon>Glossina</taxon>
    </lineage>
</organism>
<dbReference type="Pfam" id="PF21787">
    <property type="entry name" value="TNP-like_RNaseH_N"/>
    <property type="match status" value="1"/>
</dbReference>
<name>A0A1B0BV98_9MUSC</name>
<evidence type="ECO:0000256" key="1">
    <source>
        <dbReference type="SAM" id="Coils"/>
    </source>
</evidence>
<dbReference type="Proteomes" id="UP000092460">
    <property type="component" value="Unassembled WGS sequence"/>
</dbReference>
<keyword evidence="1" id="KW-0175">Coiled coil</keyword>
<sequence length="260" mass="29873">MESITQIARNLHLQAEQLERENFELYNKIEQLKKFTVCVDGSEEAFAFAKMICKADKTFNEIEKRISQQIYLISSKLYDFMRNELKFNLPITSSGSPCRLPVQKFNAGIKSNDNTFKHIKDVLNRTRETEKICSLHFDEVGVEKCLTYNEEDDVVEGFVDFGSSKEAVIASGIMCFMIRSLFGNYKLLLSYYCVNNLNSDKLSVMIADNIDYAQSELGLDIKALVCDGCRLNISAIKKIRKKKPEYESIMSIIDYSHLNR</sequence>
<feature type="coiled-coil region" evidence="1">
    <location>
        <begin position="1"/>
        <end position="35"/>
    </location>
</feature>
<protein>
    <recommendedName>
        <fullName evidence="2">Transposable element P transposase-like RNase H domain-containing protein</fullName>
    </recommendedName>
</protein>
<proteinExistence type="predicted"/>
<evidence type="ECO:0000259" key="2">
    <source>
        <dbReference type="Pfam" id="PF21787"/>
    </source>
</evidence>